<reference evidence="4 5" key="1">
    <citation type="submission" date="2022-11" db="EMBL/GenBank/DDBJ databases">
        <title>Mycobacterium sp. nov.</title>
        <authorList>
            <person name="Papic B."/>
            <person name="Spicic S."/>
            <person name="Duvnjak S."/>
        </authorList>
    </citation>
    <scope>NUCLEOTIDE SEQUENCE [LARGE SCALE GENOMIC DNA]</scope>
    <source>
        <strain evidence="4 5">CVI_P4</strain>
    </source>
</reference>
<evidence type="ECO:0000256" key="1">
    <source>
        <dbReference type="SAM" id="Phobius"/>
    </source>
</evidence>
<dbReference type="InterPro" id="IPR052336">
    <property type="entry name" value="MlaD_Phospholipid_Transporter"/>
</dbReference>
<accession>A0ABT3SN63</accession>
<dbReference type="PANTHER" id="PTHR33371:SF19">
    <property type="entry name" value="MCE-FAMILY PROTEIN MCE4A"/>
    <property type="match status" value="1"/>
</dbReference>
<evidence type="ECO:0000313" key="5">
    <source>
        <dbReference type="Proteomes" id="UP001300745"/>
    </source>
</evidence>
<feature type="domain" description="Mce/MlaD" evidence="2">
    <location>
        <begin position="36"/>
        <end position="115"/>
    </location>
</feature>
<dbReference type="Proteomes" id="UP001300745">
    <property type="component" value="Unassembled WGS sequence"/>
</dbReference>
<protein>
    <submittedName>
        <fullName evidence="4">MCE family protein</fullName>
    </submittedName>
</protein>
<dbReference type="InterPro" id="IPR024516">
    <property type="entry name" value="Mce_C"/>
</dbReference>
<sequence length="397" mass="41813">MPRDGVRPLVGVVTVAIIMGIVVVAANLFRGSYTETVPLTVVTPRAGLMMYPGAKVQMRGVQVGKVASIESLSGGGAVLHLAIDPSQLDLIPANVGADIASSTVFGAKSVQLVPPADPSQESIHAGQVLQGEHVTVEINTIFEHLTSVLAKIDPVKLNESLGAIATAFDGRGQRLGQSLDDLNTYLAKLDPSLPNLRHDIAAAPAVASAYADAAPDLIRIVDNTSRLGQSVVEEQQNLDAFLVNMTGLADVGNDVIGGNRQALTDVVHLLVPTTDLANRYNEGLWCSLAGLLPLAHTPPSPLPSVVVSVNFTAGVERYRYPQDLPKVAATGGPHCQDMGLPNIPFESRPKFLVTDIGNNPWAYGNQGVILNSDGLKQFLFGPIDGPPRNTTQFGQPG</sequence>
<dbReference type="PANTHER" id="PTHR33371">
    <property type="entry name" value="INTERMEMBRANE PHOSPHOLIPID TRANSPORT SYSTEM BINDING PROTEIN MLAD-RELATED"/>
    <property type="match status" value="1"/>
</dbReference>
<gene>
    <name evidence="4" type="ORF">ORI27_30215</name>
</gene>
<dbReference type="InterPro" id="IPR005693">
    <property type="entry name" value="Mce"/>
</dbReference>
<dbReference type="RefSeq" id="WP_266000846.1">
    <property type="nucleotide sequence ID" value="NZ_JAPJDN010000053.1"/>
</dbReference>
<keyword evidence="1" id="KW-0472">Membrane</keyword>
<dbReference type="Pfam" id="PF11887">
    <property type="entry name" value="Mce4_CUP1"/>
    <property type="match status" value="1"/>
</dbReference>
<dbReference type="Pfam" id="PF02470">
    <property type="entry name" value="MlaD"/>
    <property type="match status" value="1"/>
</dbReference>
<feature type="domain" description="Mammalian cell entry C-terminal" evidence="3">
    <location>
        <begin position="119"/>
        <end position="333"/>
    </location>
</feature>
<keyword evidence="1" id="KW-1133">Transmembrane helix</keyword>
<evidence type="ECO:0000259" key="3">
    <source>
        <dbReference type="Pfam" id="PF11887"/>
    </source>
</evidence>
<comment type="caution">
    <text evidence="4">The sequence shown here is derived from an EMBL/GenBank/DDBJ whole genome shotgun (WGS) entry which is preliminary data.</text>
</comment>
<dbReference type="EMBL" id="JAPJDO010000053">
    <property type="protein sequence ID" value="MCX2940971.1"/>
    <property type="molecule type" value="Genomic_DNA"/>
</dbReference>
<dbReference type="InterPro" id="IPR003399">
    <property type="entry name" value="Mce/MlaD"/>
</dbReference>
<dbReference type="NCBIfam" id="TIGR00996">
    <property type="entry name" value="Mtu_fam_mce"/>
    <property type="match status" value="1"/>
</dbReference>
<organism evidence="4 5">
    <name type="scientific">Mycobacterium pinniadriaticum</name>
    <dbReference type="NCBI Taxonomy" id="2994102"/>
    <lineage>
        <taxon>Bacteria</taxon>
        <taxon>Bacillati</taxon>
        <taxon>Actinomycetota</taxon>
        <taxon>Actinomycetes</taxon>
        <taxon>Mycobacteriales</taxon>
        <taxon>Mycobacteriaceae</taxon>
        <taxon>Mycobacterium</taxon>
    </lineage>
</organism>
<evidence type="ECO:0000259" key="2">
    <source>
        <dbReference type="Pfam" id="PF02470"/>
    </source>
</evidence>
<keyword evidence="1" id="KW-0812">Transmembrane</keyword>
<keyword evidence="5" id="KW-1185">Reference proteome</keyword>
<name>A0ABT3SN63_9MYCO</name>
<evidence type="ECO:0000313" key="4">
    <source>
        <dbReference type="EMBL" id="MCX2940971.1"/>
    </source>
</evidence>
<proteinExistence type="predicted"/>
<feature type="transmembrane region" description="Helical" evidence="1">
    <location>
        <begin position="9"/>
        <end position="29"/>
    </location>
</feature>